<dbReference type="GO" id="GO:0008126">
    <property type="term" value="F:acetylesterase activity"/>
    <property type="evidence" value="ECO:0007669"/>
    <property type="project" value="TreeGrafter"/>
</dbReference>
<keyword evidence="4" id="KW-1185">Reference proteome</keyword>
<name>A0AAV5AA59_9AGAM</name>
<evidence type="ECO:0000313" key="3">
    <source>
        <dbReference type="EMBL" id="GJJ09411.1"/>
    </source>
</evidence>
<dbReference type="InterPro" id="IPR029058">
    <property type="entry name" value="AB_hydrolase_fold"/>
</dbReference>
<evidence type="ECO:0000256" key="2">
    <source>
        <dbReference type="PIRSR" id="PIRSR005211-1"/>
    </source>
</evidence>
<dbReference type="SUPFAM" id="SSF53474">
    <property type="entry name" value="alpha/beta-Hydrolases"/>
    <property type="match status" value="1"/>
</dbReference>
<dbReference type="PANTHER" id="PTHR10794:SF63">
    <property type="entry name" value="ALPHA_BETA HYDROLASE 1, ISOFORM A"/>
    <property type="match status" value="1"/>
</dbReference>
<evidence type="ECO:0000313" key="4">
    <source>
        <dbReference type="Proteomes" id="UP001050691"/>
    </source>
</evidence>
<feature type="active site" description="Charge relay system" evidence="2">
    <location>
        <position position="365"/>
    </location>
</feature>
<dbReference type="GO" id="GO:0051792">
    <property type="term" value="P:medium-chain fatty acid biosynthetic process"/>
    <property type="evidence" value="ECO:0007669"/>
    <property type="project" value="TreeGrafter"/>
</dbReference>
<dbReference type="GO" id="GO:0047372">
    <property type="term" value="F:monoacylglycerol lipase activity"/>
    <property type="evidence" value="ECO:0007669"/>
    <property type="project" value="TreeGrafter"/>
</dbReference>
<sequence length="451" mass="50037">MFWSTSTVTIHSPPVSTLVTLRDTNDEISLREFIESKCPSIFKPFRPTWWLFNGHLQTIYCAVGNFSHVGQVRYERRYLSLLDGGTLGLDFTGPHQQDEIRKDTPIVVVMHGLTGGSYEPYVRTILSITCASVENGGFGYRGVVVNFRGCKMFAYQVGTNAGITSVIGADVPATSPQLYSAGHTDDLRTALLYLSLCYPNAKLIGLAFSLGANVMTRYLGEEGQNSKLASGCVLACGSYFNRNVYSKTMGQSFRRILLKNSPGMGNLYDRLPEHEMQWVLQHERFTITELDEHVIRFIGGSSPPFPFPSAWAYKRWASSHEHVKSICVPFIAFNALDDPVVSNVPVPLPEEAKHTLIVTTDSGGHLGWFQRPARPDSLWHMEQWTCHPVCEWIKATAEDLVDPRPLRTQDTELVGGFVTSKDNPNIGYKGGISTSQITTSNEGMVGLVTSL</sequence>
<proteinExistence type="inferred from homology"/>
<dbReference type="InterPro" id="IPR050960">
    <property type="entry name" value="AB_hydrolase_4_sf"/>
</dbReference>
<reference evidence="3" key="1">
    <citation type="submission" date="2021-10" db="EMBL/GenBank/DDBJ databases">
        <title>De novo Genome Assembly of Clathrus columnatus (Basidiomycota, Fungi) Using Illumina and Nanopore Sequence Data.</title>
        <authorList>
            <person name="Ogiso-Tanaka E."/>
            <person name="Itagaki H."/>
            <person name="Hosoya T."/>
            <person name="Hosaka K."/>
        </authorList>
    </citation>
    <scope>NUCLEOTIDE SEQUENCE</scope>
    <source>
        <strain evidence="3">MO-923</strain>
    </source>
</reference>
<dbReference type="GO" id="GO:0051793">
    <property type="term" value="P:medium-chain fatty acid catabolic process"/>
    <property type="evidence" value="ECO:0007669"/>
    <property type="project" value="TreeGrafter"/>
</dbReference>
<comment type="similarity">
    <text evidence="1">Belongs to the AB hydrolase superfamily. AB hydrolase 4 family.</text>
</comment>
<accession>A0AAV5AA59</accession>
<protein>
    <recommendedName>
        <fullName evidence="5">AB-hydrolase YheT</fullName>
    </recommendedName>
</protein>
<dbReference type="AlphaFoldDB" id="A0AAV5AA59"/>
<dbReference type="EMBL" id="BPWL01000004">
    <property type="protein sequence ID" value="GJJ09411.1"/>
    <property type="molecule type" value="Genomic_DNA"/>
</dbReference>
<comment type="caution">
    <text evidence="3">The sequence shown here is derived from an EMBL/GenBank/DDBJ whole genome shotgun (WGS) entry which is preliminary data.</text>
</comment>
<evidence type="ECO:0000256" key="1">
    <source>
        <dbReference type="ARBA" id="ARBA00010884"/>
    </source>
</evidence>
<dbReference type="InterPro" id="IPR012020">
    <property type="entry name" value="ABHD4"/>
</dbReference>
<feature type="active site" description="Charge relay system" evidence="2">
    <location>
        <position position="209"/>
    </location>
</feature>
<feature type="active site" description="Charge relay system" evidence="2">
    <location>
        <position position="338"/>
    </location>
</feature>
<dbReference type="Proteomes" id="UP001050691">
    <property type="component" value="Unassembled WGS sequence"/>
</dbReference>
<gene>
    <name evidence="3" type="ORF">Clacol_003633</name>
</gene>
<evidence type="ECO:0008006" key="5">
    <source>
        <dbReference type="Google" id="ProtNLM"/>
    </source>
</evidence>
<dbReference type="PANTHER" id="PTHR10794">
    <property type="entry name" value="ABHYDROLASE DOMAIN-CONTAINING PROTEIN"/>
    <property type="match status" value="1"/>
</dbReference>
<dbReference type="Gene3D" id="3.40.50.1820">
    <property type="entry name" value="alpha/beta hydrolase"/>
    <property type="match status" value="1"/>
</dbReference>
<organism evidence="3 4">
    <name type="scientific">Clathrus columnatus</name>
    <dbReference type="NCBI Taxonomy" id="1419009"/>
    <lineage>
        <taxon>Eukaryota</taxon>
        <taxon>Fungi</taxon>
        <taxon>Dikarya</taxon>
        <taxon>Basidiomycota</taxon>
        <taxon>Agaricomycotina</taxon>
        <taxon>Agaricomycetes</taxon>
        <taxon>Phallomycetidae</taxon>
        <taxon>Phallales</taxon>
        <taxon>Clathraceae</taxon>
        <taxon>Clathrus</taxon>
    </lineage>
</organism>
<dbReference type="PIRSF" id="PIRSF005211">
    <property type="entry name" value="Ab_hydro_YheT"/>
    <property type="match status" value="1"/>
</dbReference>